<evidence type="ECO:0000313" key="2">
    <source>
        <dbReference type="EMBL" id="CAH2319900.1"/>
    </source>
</evidence>
<keyword evidence="3" id="KW-1185">Reference proteome</keyword>
<organism evidence="2 3">
    <name type="scientific">Pelobates cultripes</name>
    <name type="common">Western spadefoot toad</name>
    <dbReference type="NCBI Taxonomy" id="61616"/>
    <lineage>
        <taxon>Eukaryota</taxon>
        <taxon>Metazoa</taxon>
        <taxon>Chordata</taxon>
        <taxon>Craniata</taxon>
        <taxon>Vertebrata</taxon>
        <taxon>Euteleostomi</taxon>
        <taxon>Amphibia</taxon>
        <taxon>Batrachia</taxon>
        <taxon>Anura</taxon>
        <taxon>Pelobatoidea</taxon>
        <taxon>Pelobatidae</taxon>
        <taxon>Pelobates</taxon>
    </lineage>
</organism>
<feature type="region of interest" description="Disordered" evidence="1">
    <location>
        <begin position="57"/>
        <end position="81"/>
    </location>
</feature>
<dbReference type="Proteomes" id="UP001295444">
    <property type="component" value="Chromosome 10"/>
</dbReference>
<name>A0AAD1WS52_PELCU</name>
<evidence type="ECO:0000256" key="1">
    <source>
        <dbReference type="SAM" id="MobiDB-lite"/>
    </source>
</evidence>
<sequence length="81" mass="9316">EERHLTNSQRIAVQRHQIPLGFPAKMLLTKDGSTQVITSPEDGIRKLRLWGLTEKELEPQASPPRHLQLEWSRATPTKKTH</sequence>
<protein>
    <submittedName>
        <fullName evidence="2">Uncharacterized protein</fullName>
    </submittedName>
</protein>
<dbReference type="EMBL" id="OW240921">
    <property type="protein sequence ID" value="CAH2319900.1"/>
    <property type="molecule type" value="Genomic_DNA"/>
</dbReference>
<feature type="non-terminal residue" evidence="2">
    <location>
        <position position="1"/>
    </location>
</feature>
<evidence type="ECO:0000313" key="3">
    <source>
        <dbReference type="Proteomes" id="UP001295444"/>
    </source>
</evidence>
<gene>
    <name evidence="2" type="ORF">PECUL_23A053561</name>
</gene>
<accession>A0AAD1WS52</accession>
<reference evidence="2" key="1">
    <citation type="submission" date="2022-03" db="EMBL/GenBank/DDBJ databases">
        <authorList>
            <person name="Alioto T."/>
            <person name="Alioto T."/>
            <person name="Gomez Garrido J."/>
        </authorList>
    </citation>
    <scope>NUCLEOTIDE SEQUENCE</scope>
</reference>
<dbReference type="AlphaFoldDB" id="A0AAD1WS52"/>
<proteinExistence type="predicted"/>